<evidence type="ECO:0000313" key="5">
    <source>
        <dbReference type="Proteomes" id="UP001163266"/>
    </source>
</evidence>
<dbReference type="InterPro" id="IPR003331">
    <property type="entry name" value="UDP_GlcNAc_Epimerase_2_dom"/>
</dbReference>
<dbReference type="EMBL" id="CP110257">
    <property type="protein sequence ID" value="UZD56185.1"/>
    <property type="molecule type" value="Genomic_DNA"/>
</dbReference>
<dbReference type="Gene3D" id="3.40.50.300">
    <property type="entry name" value="P-loop containing nucleotide triphosphate hydrolases"/>
    <property type="match status" value="1"/>
</dbReference>
<dbReference type="PANTHER" id="PTHR35894:SF1">
    <property type="entry name" value="PHOSPHORIBULOKINASE _ URIDINE KINASE FAMILY"/>
    <property type="match status" value="1"/>
</dbReference>
<dbReference type="PANTHER" id="PTHR35894">
    <property type="entry name" value="GENERAL SECRETION PATHWAY PROTEIN A-RELATED"/>
    <property type="match status" value="1"/>
</dbReference>
<feature type="region of interest" description="Disordered" evidence="2">
    <location>
        <begin position="269"/>
        <end position="300"/>
    </location>
</feature>
<dbReference type="Pfam" id="PF02350">
    <property type="entry name" value="Epimerase_2"/>
    <property type="match status" value="1"/>
</dbReference>
<name>A0ABY6MW14_9BURK</name>
<dbReference type="InterPro" id="IPR027417">
    <property type="entry name" value="P-loop_NTPase"/>
</dbReference>
<proteinExistence type="inferred from homology"/>
<keyword evidence="5" id="KW-1185">Reference proteome</keyword>
<dbReference type="Proteomes" id="UP001163266">
    <property type="component" value="Chromosome"/>
</dbReference>
<organism evidence="4 5">
    <name type="scientific">Caldimonas aquatica</name>
    <dbReference type="NCBI Taxonomy" id="376175"/>
    <lineage>
        <taxon>Bacteria</taxon>
        <taxon>Pseudomonadati</taxon>
        <taxon>Pseudomonadota</taxon>
        <taxon>Betaproteobacteria</taxon>
        <taxon>Burkholderiales</taxon>
        <taxon>Sphaerotilaceae</taxon>
        <taxon>Caldimonas</taxon>
    </lineage>
</organism>
<dbReference type="Pfam" id="PF13401">
    <property type="entry name" value="AAA_22"/>
    <property type="match status" value="1"/>
</dbReference>
<dbReference type="RefSeq" id="WP_264894064.1">
    <property type="nucleotide sequence ID" value="NZ_CP110257.1"/>
</dbReference>
<reference evidence="4" key="1">
    <citation type="submission" date="2022-10" db="EMBL/GenBank/DDBJ databases">
        <title>Complete genome sequence of Schlegelella aquatica LMG 23380.</title>
        <authorList>
            <person name="Musilova J."/>
            <person name="Kourilova X."/>
            <person name="Bezdicek M."/>
            <person name="Hermankova K."/>
            <person name="Obruca S."/>
            <person name="Sedlar K."/>
        </authorList>
    </citation>
    <scope>NUCLEOTIDE SEQUENCE</scope>
    <source>
        <strain evidence="4">LMG 23380</strain>
    </source>
</reference>
<accession>A0ABY6MW14</accession>
<dbReference type="InterPro" id="IPR003593">
    <property type="entry name" value="AAA+_ATPase"/>
</dbReference>
<evidence type="ECO:0000256" key="1">
    <source>
        <dbReference type="RuleBase" id="RU003513"/>
    </source>
</evidence>
<sequence>MYESHFGLSGPPFQLNPDPAFYFDSRGHSNALAYLKYGVYQGEGFIVVTGEIGAGKTTLVRTLLEGLDPERVVAAQVVSTQLESGDLLRSIIASFGVPPSGTTKAHLIATLEGFLTALAAQGKRALLIVDEAQNLNLEAIEELRMLSNFQLGKHALLQSFLIGQPELRVLLESKSMEQFRQRVIASCHLGPLDETETKSYIEHRLRRVGWTGVPAFEPEAFREIHKWTAGIPRRVNLLCNRLLLGAFLSGNDVISGSLVEETAHELRGEVGESAHPPPVSRGPIRAPGSGAARPVPGASGAQEVVRHLRAPLPPAESRLVCVVDRAVDYLKALAVAEAWEAQGRAPAVVVVHPGCEADWSDERLRSAALPQPCAEYRLGVRPAESFDVTAPLLIARFGELLEEVGPRAVLALGASDAVLACALTAHKKGVALLRADAGVRDPQEEEADRLNAVLLDRLADLVYTGSLTSHYTLYREGISSARVQCVGALMENVVHSALQRSRPAAEVLLGSGHEDAVLRSADGFALCMVRRHHRGGDFEHQMAQLGQVLAVVKTEIPIVWPVDPQTMVALRSTGMEKRLRNAGLLFLPELEYADLLALMREATCVLRAGPCFLDDEIAAMETPVIDLLGTSSAAGTPFEAGAVVRSADECVSALHVILRNRQQREEHADAYWDGGPGVRLIRHWLHAMPADPGGREWHSPVASLAS</sequence>
<evidence type="ECO:0000259" key="3">
    <source>
        <dbReference type="SMART" id="SM00382"/>
    </source>
</evidence>
<dbReference type="Gene3D" id="3.40.50.2000">
    <property type="entry name" value="Glycogen Phosphorylase B"/>
    <property type="match status" value="2"/>
</dbReference>
<evidence type="ECO:0000256" key="2">
    <source>
        <dbReference type="SAM" id="MobiDB-lite"/>
    </source>
</evidence>
<dbReference type="SMART" id="SM00382">
    <property type="entry name" value="AAA"/>
    <property type="match status" value="1"/>
</dbReference>
<dbReference type="SUPFAM" id="SSF53756">
    <property type="entry name" value="UDP-Glycosyltransferase/glycogen phosphorylase"/>
    <property type="match status" value="1"/>
</dbReference>
<comment type="similarity">
    <text evidence="1">Belongs to the UDP-N-acetylglucosamine 2-epimerase family.</text>
</comment>
<dbReference type="InterPro" id="IPR052026">
    <property type="entry name" value="ExeA_AAA_ATPase_DNA-bind"/>
</dbReference>
<protein>
    <submittedName>
        <fullName evidence="4">XrtA-associated ATPase</fullName>
    </submittedName>
</protein>
<dbReference type="SUPFAM" id="SSF52540">
    <property type="entry name" value="P-loop containing nucleoside triphosphate hydrolases"/>
    <property type="match status" value="1"/>
</dbReference>
<keyword evidence="1" id="KW-0413">Isomerase</keyword>
<dbReference type="InterPro" id="IPR017466">
    <property type="entry name" value="XrtA-assoc_ATPase-like"/>
</dbReference>
<dbReference type="InterPro" id="IPR049945">
    <property type="entry name" value="AAA_22"/>
</dbReference>
<gene>
    <name evidence="4" type="ORF">OMP39_06330</name>
</gene>
<evidence type="ECO:0000313" key="4">
    <source>
        <dbReference type="EMBL" id="UZD56185.1"/>
    </source>
</evidence>
<feature type="domain" description="AAA+ ATPase" evidence="3">
    <location>
        <begin position="42"/>
        <end position="215"/>
    </location>
</feature>
<dbReference type="NCBIfam" id="TIGR03015">
    <property type="entry name" value="pepcterm_ATPase"/>
    <property type="match status" value="1"/>
</dbReference>